<keyword evidence="2" id="KW-1185">Reference proteome</keyword>
<dbReference type="AlphaFoldDB" id="A0A562KJ63"/>
<dbReference type="Proteomes" id="UP000315312">
    <property type="component" value="Unassembled WGS sequence"/>
</dbReference>
<comment type="caution">
    <text evidence="1">The sequence shown here is derived from an EMBL/GenBank/DDBJ whole genome shotgun (WGS) entry which is preliminary data.</text>
</comment>
<gene>
    <name evidence="1" type="ORF">IP97_01108</name>
</gene>
<reference evidence="1 2" key="1">
    <citation type="journal article" date="2015" name="Stand. Genomic Sci.">
        <title>Genomic Encyclopedia of Bacterial and Archaeal Type Strains, Phase III: the genomes of soil and plant-associated and newly described type strains.</title>
        <authorList>
            <person name="Whitman W.B."/>
            <person name="Woyke T."/>
            <person name="Klenk H.P."/>
            <person name="Zhou Y."/>
            <person name="Lilburn T.G."/>
            <person name="Beck B.J."/>
            <person name="De Vos P."/>
            <person name="Vandamme P."/>
            <person name="Eisen J.A."/>
            <person name="Garrity G."/>
            <person name="Hugenholtz P."/>
            <person name="Kyrpides N.C."/>
        </authorList>
    </citation>
    <scope>NUCLEOTIDE SEQUENCE [LARGE SCALE GENOMIC DNA]</scope>
    <source>
        <strain evidence="1 2">CGMCC 1.6844</strain>
    </source>
</reference>
<dbReference type="RefSeq" id="WP_133607220.1">
    <property type="nucleotide sequence ID" value="NZ_SNZC01000001.1"/>
</dbReference>
<protein>
    <submittedName>
        <fullName evidence="1">Uncharacterized protein</fullName>
    </submittedName>
</protein>
<evidence type="ECO:0000313" key="1">
    <source>
        <dbReference type="EMBL" id="TWH95432.1"/>
    </source>
</evidence>
<sequence length="141" mass="16346">MKSQFTVGQIIRYKKQRRSLLEEDFYFVVLGFKGQSLWIQVLNTNPQYKAGCCIIPESEDDFEPIEIYGYHFINSEVLLYESYTDEIVIGAITYVEDIDNPITFYRSKNGLESNVTFGMGDDSYPTLQGKLLVEFPDVFYS</sequence>
<name>A0A562KJ63_9FLAO</name>
<accession>A0A562KJ63</accession>
<organism evidence="1 2">
    <name type="scientific">Flavobacterium cheniae</name>
    <dbReference type="NCBI Taxonomy" id="295428"/>
    <lineage>
        <taxon>Bacteria</taxon>
        <taxon>Pseudomonadati</taxon>
        <taxon>Bacteroidota</taxon>
        <taxon>Flavobacteriia</taxon>
        <taxon>Flavobacteriales</taxon>
        <taxon>Flavobacteriaceae</taxon>
        <taxon>Flavobacterium</taxon>
    </lineage>
</organism>
<dbReference type="EMBL" id="VLKM01000004">
    <property type="protein sequence ID" value="TWH95432.1"/>
    <property type="molecule type" value="Genomic_DNA"/>
</dbReference>
<proteinExistence type="predicted"/>
<evidence type="ECO:0000313" key="2">
    <source>
        <dbReference type="Proteomes" id="UP000315312"/>
    </source>
</evidence>